<keyword evidence="3 8" id="KW-0547">Nucleotide-binding</keyword>
<dbReference type="GO" id="GO:0002098">
    <property type="term" value="P:tRNA wobble uridine modification"/>
    <property type="evidence" value="ECO:0007669"/>
    <property type="project" value="TreeGrafter"/>
</dbReference>
<evidence type="ECO:0000256" key="7">
    <source>
        <dbReference type="ARBA" id="ARBA00023134"/>
    </source>
</evidence>
<feature type="binding site" evidence="8">
    <location>
        <position position="228"/>
    </location>
    <ligand>
        <name>K(+)</name>
        <dbReference type="ChEBI" id="CHEBI:29103"/>
    </ligand>
</feature>
<evidence type="ECO:0000256" key="6">
    <source>
        <dbReference type="ARBA" id="ARBA00022958"/>
    </source>
</evidence>
<comment type="function">
    <text evidence="8">Exhibits a very high intrinsic GTPase hydrolysis rate. Involved in the addition of a carboxymethylaminomethyl (cmnm) group at the wobble position (U34) of certain tRNAs, forming tRNA-cmnm(5)s(2)U34.</text>
</comment>
<comment type="subunit">
    <text evidence="8">Homodimer. Heterotetramer of two MnmE and two MnmG subunits.</text>
</comment>
<dbReference type="InterPro" id="IPR027266">
    <property type="entry name" value="TrmE/GcvT-like"/>
</dbReference>
<dbReference type="Pfam" id="PF01926">
    <property type="entry name" value="MMR_HSR1"/>
    <property type="match status" value="1"/>
</dbReference>
<evidence type="ECO:0000256" key="8">
    <source>
        <dbReference type="HAMAP-Rule" id="MF_00379"/>
    </source>
</evidence>
<dbReference type="AlphaFoldDB" id="A0A370KNU9"/>
<keyword evidence="4 8" id="KW-0378">Hydrolase</keyword>
<keyword evidence="8" id="KW-0479">Metal-binding</keyword>
<dbReference type="GO" id="GO:0005737">
    <property type="term" value="C:cytoplasm"/>
    <property type="evidence" value="ECO:0007669"/>
    <property type="project" value="UniProtKB-SubCell"/>
</dbReference>
<feature type="binding site" evidence="8">
    <location>
        <position position="437"/>
    </location>
    <ligand>
        <name>(6S)-5-formyl-5,6,7,8-tetrahydrofolate</name>
        <dbReference type="ChEBI" id="CHEBI:57457"/>
    </ligand>
</feature>
<dbReference type="OrthoDB" id="9805918at2"/>
<feature type="binding site" evidence="8">
    <location>
        <position position="81"/>
    </location>
    <ligand>
        <name>(6S)-5-formyl-5,6,7,8-tetrahydrofolate</name>
        <dbReference type="ChEBI" id="CHEBI:57457"/>
    </ligand>
</feature>
<protein>
    <recommendedName>
        <fullName evidence="8">tRNA modification GTPase MnmE</fullName>
        <ecNumber evidence="8">3.6.-.-</ecNumber>
    </recommendedName>
</protein>
<feature type="binding site" evidence="8">
    <location>
        <position position="253"/>
    </location>
    <ligand>
        <name>Mg(2+)</name>
        <dbReference type="ChEBI" id="CHEBI:18420"/>
    </ligand>
</feature>
<dbReference type="InterPro" id="IPR025867">
    <property type="entry name" value="MnmE_helical"/>
</dbReference>
<dbReference type="SUPFAM" id="SSF116878">
    <property type="entry name" value="TrmE connector domain"/>
    <property type="match status" value="1"/>
</dbReference>
<dbReference type="HAMAP" id="MF_00379">
    <property type="entry name" value="GTPase_MnmE"/>
    <property type="match status" value="1"/>
</dbReference>
<proteinExistence type="inferred from homology"/>
<comment type="caution">
    <text evidence="11">The sequence shown here is derived from an EMBL/GenBank/DDBJ whole genome shotgun (WGS) entry which is preliminary data.</text>
</comment>
<dbReference type="GO" id="GO:0003924">
    <property type="term" value="F:GTPase activity"/>
    <property type="evidence" value="ECO:0007669"/>
    <property type="project" value="UniProtKB-UniRule"/>
</dbReference>
<name>A0A370KNU9_9HYPH</name>
<feature type="binding site" evidence="8">
    <location>
        <position position="232"/>
    </location>
    <ligand>
        <name>Mg(2+)</name>
        <dbReference type="ChEBI" id="CHEBI:18420"/>
    </ligand>
</feature>
<keyword evidence="5 8" id="KW-0460">Magnesium</keyword>
<keyword evidence="8" id="KW-0963">Cytoplasm</keyword>
<accession>A0A370KNU9</accession>
<dbReference type="InterPro" id="IPR004520">
    <property type="entry name" value="GTPase_MnmE"/>
</dbReference>
<evidence type="ECO:0000313" key="11">
    <source>
        <dbReference type="EMBL" id="RDJ09811.1"/>
    </source>
</evidence>
<comment type="subcellular location">
    <subcellularLocation>
        <location evidence="8">Cytoplasm</location>
    </subcellularLocation>
</comment>
<feature type="domain" description="TrmE-type G" evidence="10">
    <location>
        <begin position="218"/>
        <end position="361"/>
    </location>
</feature>
<dbReference type="RefSeq" id="WP_114714217.1">
    <property type="nucleotide sequence ID" value="NZ_KZ857260.1"/>
</dbReference>
<dbReference type="InterPro" id="IPR027368">
    <property type="entry name" value="MnmE_dom2"/>
</dbReference>
<keyword evidence="6 8" id="KW-0630">Potassium</keyword>
<dbReference type="InterPro" id="IPR018948">
    <property type="entry name" value="GTP-bd_TrmE_N"/>
</dbReference>
<dbReference type="InterPro" id="IPR031168">
    <property type="entry name" value="G_TrmE"/>
</dbReference>
<feature type="binding site" evidence="8">
    <location>
        <position position="24"/>
    </location>
    <ligand>
        <name>(6S)-5-formyl-5,6,7,8-tetrahydrofolate</name>
        <dbReference type="ChEBI" id="CHEBI:57457"/>
    </ligand>
</feature>
<dbReference type="InterPro" id="IPR005225">
    <property type="entry name" value="Small_GTP-bd"/>
</dbReference>
<dbReference type="EC" id="3.6.-.-" evidence="8"/>
<dbReference type="PANTHER" id="PTHR42714">
    <property type="entry name" value="TRNA MODIFICATION GTPASE GTPBP3"/>
    <property type="match status" value="1"/>
</dbReference>
<evidence type="ECO:0000256" key="5">
    <source>
        <dbReference type="ARBA" id="ARBA00022842"/>
    </source>
</evidence>
<keyword evidence="7 8" id="KW-0342">GTP-binding</keyword>
<dbReference type="PROSITE" id="PS51709">
    <property type="entry name" value="G_TRME"/>
    <property type="match status" value="1"/>
</dbReference>
<dbReference type="FunFam" id="3.30.1360.120:FF:000007">
    <property type="entry name" value="tRNA modification GTPase GTPBP3, mitochondrial"/>
    <property type="match status" value="1"/>
</dbReference>
<feature type="binding site" evidence="8">
    <location>
        <position position="247"/>
    </location>
    <ligand>
        <name>K(+)</name>
        <dbReference type="ChEBI" id="CHEBI:29103"/>
    </ligand>
</feature>
<feature type="binding site" evidence="8">
    <location>
        <position position="252"/>
    </location>
    <ligand>
        <name>K(+)</name>
        <dbReference type="ChEBI" id="CHEBI:29103"/>
    </ligand>
</feature>
<evidence type="ECO:0000256" key="4">
    <source>
        <dbReference type="ARBA" id="ARBA00022801"/>
    </source>
</evidence>
<gene>
    <name evidence="8" type="primary">mnmE</name>
    <name evidence="8" type="synonym">trmE</name>
    <name evidence="11" type="ORF">B5K06_18805</name>
</gene>
<evidence type="ECO:0000313" key="12">
    <source>
        <dbReference type="Proteomes" id="UP000254939"/>
    </source>
</evidence>
<comment type="similarity">
    <text evidence="1 8 9">Belongs to the TRAFAC class TrmE-Era-EngA-EngB-Septin-like GTPase superfamily. TrmE GTPase family.</text>
</comment>
<feature type="binding site" evidence="8">
    <location>
        <begin position="228"/>
        <end position="233"/>
    </location>
    <ligand>
        <name>GTP</name>
        <dbReference type="ChEBI" id="CHEBI:37565"/>
    </ligand>
</feature>
<dbReference type="Gene3D" id="3.40.50.300">
    <property type="entry name" value="P-loop containing nucleotide triphosphate hydrolases"/>
    <property type="match status" value="1"/>
</dbReference>
<dbReference type="InterPro" id="IPR006073">
    <property type="entry name" value="GTP-bd"/>
</dbReference>
<comment type="cofactor">
    <cofactor evidence="8">
        <name>K(+)</name>
        <dbReference type="ChEBI" id="CHEBI:29103"/>
    </cofactor>
    <text evidence="8">Binds 1 potassium ion per subunit.</text>
</comment>
<dbReference type="PANTHER" id="PTHR42714:SF2">
    <property type="entry name" value="TRNA MODIFICATION GTPASE GTPBP3, MITOCHONDRIAL"/>
    <property type="match status" value="1"/>
</dbReference>
<sequence>MQPNMDTIFALSSGAVPAGLAVVRISGAEVPAVLASLIGAPPPARQAALRSIRTRNGLVIDTGLVLYFPAPHSFTGETVAEIHLHGGRAVVDALHRELAEFENLRPAAPGEFSRRAFENGKLDLIEVEGLADLIAAETEMQRRLAVEQSSGGLSSVYNGWADRLTRARALIEAELDFPDEEDVPGSVSDQVWADVANLVTEMREHLLQLEAGEIIRDGFKVVIAGRPNAGKSSLMNALAKRDVAIVTDIAGTTRDVLHVDLSMDGYLVKLYDTAGLRDAAERVEREGIRRAEKAISEADLLIYVEDMSVDSATSIYPVGALLVGAKSDLPRKSMNEYDLVISAADGTGLGRLRAVIVERLRAKVHPQSLAIPSRARHKDSLAKSLSAMETSLLSPTRGLDLRAEDLRAAGDALGRVTGRVDVENLLDVIFGEFCIGK</sequence>
<dbReference type="GO" id="GO:0005525">
    <property type="term" value="F:GTP binding"/>
    <property type="evidence" value="ECO:0007669"/>
    <property type="project" value="UniProtKB-UniRule"/>
</dbReference>
<feature type="binding site" evidence="8">
    <location>
        <position position="121"/>
    </location>
    <ligand>
        <name>(6S)-5-formyl-5,6,7,8-tetrahydrofolate</name>
        <dbReference type="ChEBI" id="CHEBI:57457"/>
    </ligand>
</feature>
<dbReference type="NCBIfam" id="TIGR00450">
    <property type="entry name" value="mnmE_trmE_thdF"/>
    <property type="match status" value="1"/>
</dbReference>
<comment type="caution">
    <text evidence="8">Lacks conserved residue(s) required for the propagation of feature annotation.</text>
</comment>
<evidence type="ECO:0000259" key="10">
    <source>
        <dbReference type="PROSITE" id="PS51709"/>
    </source>
</evidence>
<dbReference type="GO" id="GO:0046872">
    <property type="term" value="F:metal ion binding"/>
    <property type="evidence" value="ECO:0007669"/>
    <property type="project" value="UniProtKB-KW"/>
</dbReference>
<dbReference type="GO" id="GO:0030488">
    <property type="term" value="P:tRNA methylation"/>
    <property type="evidence" value="ECO:0007669"/>
    <property type="project" value="TreeGrafter"/>
</dbReference>
<dbReference type="Pfam" id="PF10396">
    <property type="entry name" value="TrmE_N"/>
    <property type="match status" value="1"/>
</dbReference>
<dbReference type="Pfam" id="PF12631">
    <property type="entry name" value="MnmE_helical"/>
    <property type="match status" value="1"/>
</dbReference>
<organism evidence="11 12">
    <name type="scientific">Rhizobium grahamii</name>
    <dbReference type="NCBI Taxonomy" id="1120045"/>
    <lineage>
        <taxon>Bacteria</taxon>
        <taxon>Pseudomonadati</taxon>
        <taxon>Pseudomonadota</taxon>
        <taxon>Alphaproteobacteria</taxon>
        <taxon>Hyphomicrobiales</taxon>
        <taxon>Rhizobiaceae</taxon>
        <taxon>Rhizobium/Agrobacterium group</taxon>
        <taxon>Rhizobium</taxon>
    </lineage>
</organism>
<dbReference type="Proteomes" id="UP000254939">
    <property type="component" value="Unassembled WGS sequence"/>
</dbReference>
<dbReference type="Gene3D" id="1.20.120.430">
    <property type="entry name" value="tRNA modification GTPase MnmE domain 2"/>
    <property type="match status" value="1"/>
</dbReference>
<dbReference type="NCBIfam" id="NF003661">
    <property type="entry name" value="PRK05291.1-3"/>
    <property type="match status" value="1"/>
</dbReference>
<evidence type="ECO:0000256" key="2">
    <source>
        <dbReference type="ARBA" id="ARBA00022694"/>
    </source>
</evidence>
<dbReference type="EMBL" id="NAAC01000017">
    <property type="protein sequence ID" value="RDJ09811.1"/>
    <property type="molecule type" value="Genomic_DNA"/>
</dbReference>
<dbReference type="InterPro" id="IPR027417">
    <property type="entry name" value="P-loop_NTPase"/>
</dbReference>
<evidence type="ECO:0000256" key="3">
    <source>
        <dbReference type="ARBA" id="ARBA00022741"/>
    </source>
</evidence>
<dbReference type="SUPFAM" id="SSF52540">
    <property type="entry name" value="P-loop containing nucleoside triphosphate hydrolases"/>
    <property type="match status" value="1"/>
</dbReference>
<feature type="binding site" evidence="8">
    <location>
        <begin position="272"/>
        <end position="275"/>
    </location>
    <ligand>
        <name>GTP</name>
        <dbReference type="ChEBI" id="CHEBI:37565"/>
    </ligand>
</feature>
<keyword evidence="2 8" id="KW-0819">tRNA processing</keyword>
<reference evidence="11 12" key="1">
    <citation type="submission" date="2017-03" db="EMBL/GenBank/DDBJ databases">
        <title>Genome analysis of Rhizobial strains effectives or ineffectives for nitrogen fixation isolated from bean seeds.</title>
        <authorList>
            <person name="Peralta H."/>
            <person name="Aguilar-Vera A."/>
            <person name="Mora Y."/>
            <person name="Vargas-Lagunas C."/>
            <person name="Girard L."/>
            <person name="Mora J."/>
        </authorList>
    </citation>
    <scope>NUCLEOTIDE SEQUENCE [LARGE SCALE GENOMIC DNA]</scope>
    <source>
        <strain evidence="11 12">CCGM3</strain>
    </source>
</reference>
<dbReference type="Gene3D" id="3.30.1360.120">
    <property type="entry name" value="Probable tRNA modification gtpase trme, domain 1"/>
    <property type="match status" value="1"/>
</dbReference>
<dbReference type="CDD" id="cd04164">
    <property type="entry name" value="trmE"/>
    <property type="match status" value="1"/>
</dbReference>
<dbReference type="PRINTS" id="PR00449">
    <property type="entry name" value="RASTRNSFRMNG"/>
</dbReference>
<dbReference type="CDD" id="cd14858">
    <property type="entry name" value="TrmE_N"/>
    <property type="match status" value="1"/>
</dbReference>
<feature type="binding site" evidence="8">
    <location>
        <position position="249"/>
    </location>
    <ligand>
        <name>K(+)</name>
        <dbReference type="ChEBI" id="CHEBI:29103"/>
    </ligand>
</feature>
<dbReference type="NCBIfam" id="TIGR00231">
    <property type="entry name" value="small_GTP"/>
    <property type="match status" value="1"/>
</dbReference>
<evidence type="ECO:0000256" key="1">
    <source>
        <dbReference type="ARBA" id="ARBA00011043"/>
    </source>
</evidence>
<evidence type="ECO:0000256" key="9">
    <source>
        <dbReference type="RuleBase" id="RU003313"/>
    </source>
</evidence>
<feature type="binding site" evidence="8">
    <location>
        <begin position="247"/>
        <end position="253"/>
    </location>
    <ligand>
        <name>GTP</name>
        <dbReference type="ChEBI" id="CHEBI:37565"/>
    </ligand>
</feature>